<dbReference type="SUPFAM" id="SSF101386">
    <property type="entry name" value="all-alpha NTP pyrophosphatases"/>
    <property type="match status" value="1"/>
</dbReference>
<dbReference type="Gene3D" id="3.40.50.1980">
    <property type="entry name" value="Nitrogenase molybdenum iron protein domain"/>
    <property type="match status" value="2"/>
</dbReference>
<evidence type="ECO:0000256" key="7">
    <source>
        <dbReference type="ARBA" id="ARBA00008260"/>
    </source>
</evidence>
<reference evidence="22 23" key="1">
    <citation type="journal article" date="2016" name="Mol. Biol. Evol.">
        <title>Comparative Genomics of Early-Diverging Mushroom-Forming Fungi Provides Insights into the Origins of Lignocellulose Decay Capabilities.</title>
        <authorList>
            <person name="Nagy L.G."/>
            <person name="Riley R."/>
            <person name="Tritt A."/>
            <person name="Adam C."/>
            <person name="Daum C."/>
            <person name="Floudas D."/>
            <person name="Sun H."/>
            <person name="Yadav J.S."/>
            <person name="Pangilinan J."/>
            <person name="Larsson K.H."/>
            <person name="Matsuura K."/>
            <person name="Barry K."/>
            <person name="Labutti K."/>
            <person name="Kuo R."/>
            <person name="Ohm R.A."/>
            <person name="Bhattacharya S.S."/>
            <person name="Shirouzu T."/>
            <person name="Yoshinaga Y."/>
            <person name="Martin F.M."/>
            <person name="Grigoriev I.V."/>
            <person name="Hibbett D.S."/>
        </authorList>
    </citation>
    <scope>NUCLEOTIDE SEQUENCE [LARGE SCALE GENOMIC DNA]</scope>
    <source>
        <strain evidence="22 23">HHB12029</strain>
    </source>
</reference>
<dbReference type="InterPro" id="IPR012131">
    <property type="entry name" value="Hstdl_DH"/>
</dbReference>
<dbReference type="Gene3D" id="1.10.287.1080">
    <property type="entry name" value="MazG-like"/>
    <property type="match status" value="1"/>
</dbReference>
<evidence type="ECO:0000256" key="19">
    <source>
        <dbReference type="PIRNR" id="PIRNR001257"/>
    </source>
</evidence>
<keyword evidence="12" id="KW-0862">Zinc</keyword>
<dbReference type="SUPFAM" id="SSF141734">
    <property type="entry name" value="HisI-like"/>
    <property type="match status" value="1"/>
</dbReference>
<dbReference type="GO" id="GO:0046872">
    <property type="term" value="F:metal ion binding"/>
    <property type="evidence" value="ECO:0007669"/>
    <property type="project" value="UniProtKB-KW"/>
</dbReference>
<comment type="catalytic activity">
    <reaction evidence="2 19">
        <text>1-(5-phospho-beta-D-ribosyl)-ATP + H2O = 1-(5-phospho-beta-D-ribosyl)-5'-AMP + diphosphate + H(+)</text>
        <dbReference type="Rhea" id="RHEA:22828"/>
        <dbReference type="ChEBI" id="CHEBI:15377"/>
        <dbReference type="ChEBI" id="CHEBI:15378"/>
        <dbReference type="ChEBI" id="CHEBI:33019"/>
        <dbReference type="ChEBI" id="CHEBI:59457"/>
        <dbReference type="ChEBI" id="CHEBI:73183"/>
        <dbReference type="EC" id="3.6.1.31"/>
    </reaction>
</comment>
<keyword evidence="23" id="KW-1185">Reference proteome</keyword>
<dbReference type="Gene3D" id="3.10.20.810">
    <property type="entry name" value="Phosphoribosyl-AMP cyclohydrolase"/>
    <property type="match status" value="1"/>
</dbReference>
<dbReference type="InterPro" id="IPR001692">
    <property type="entry name" value="Histidinol_DH_CS"/>
</dbReference>
<accession>A0A165QYS2</accession>
<dbReference type="STRING" id="1314781.A0A165QYS2"/>
<keyword evidence="8 19" id="KW-0028">Amino-acid biosynthesis</keyword>
<dbReference type="Gene3D" id="1.20.5.1300">
    <property type="match status" value="1"/>
</dbReference>
<comment type="catalytic activity">
    <reaction evidence="1 19">
        <text>1-(5-phospho-beta-D-ribosyl)-5'-AMP + H2O = 1-(5-phospho-beta-D-ribosyl)-5-[(5-phospho-beta-D-ribosylamino)methylideneamino]imidazole-4-carboxamide</text>
        <dbReference type="Rhea" id="RHEA:20049"/>
        <dbReference type="ChEBI" id="CHEBI:15377"/>
        <dbReference type="ChEBI" id="CHEBI:58435"/>
        <dbReference type="ChEBI" id="CHEBI:59457"/>
        <dbReference type="EC" id="3.5.4.19"/>
    </reaction>
</comment>
<keyword evidence="15 19" id="KW-0520">NAD</keyword>
<evidence type="ECO:0000256" key="15">
    <source>
        <dbReference type="ARBA" id="ARBA00023027"/>
    </source>
</evidence>
<feature type="region of interest" description="Disordered" evidence="20">
    <location>
        <begin position="363"/>
        <end position="408"/>
    </location>
</feature>
<dbReference type="GO" id="GO:0000105">
    <property type="term" value="P:L-histidine biosynthetic process"/>
    <property type="evidence" value="ECO:0007669"/>
    <property type="project" value="UniProtKB-UniRule"/>
</dbReference>
<dbReference type="InterPro" id="IPR021130">
    <property type="entry name" value="PRib-ATP_PPHydrolase-like"/>
</dbReference>
<evidence type="ECO:0000313" key="22">
    <source>
        <dbReference type="EMBL" id="KZW04252.1"/>
    </source>
</evidence>
<protein>
    <recommendedName>
        <fullName evidence="19">Histidine biosynthesis trifunctional protein</fullName>
    </recommendedName>
    <domain>
        <recommendedName>
            <fullName evidence="19">Phosphoribosyl-AMP cyclohydrolase</fullName>
            <ecNumber evidence="19">3.5.4.19</ecNumber>
        </recommendedName>
    </domain>
    <domain>
        <recommendedName>
            <fullName evidence="19">Phosphoribosyl-ATP pyrophosphohydrolase</fullName>
            <ecNumber evidence="19">3.6.1.31</ecNumber>
        </recommendedName>
    </domain>
    <domain>
        <recommendedName>
            <fullName evidence="19">Histidinol dehydrogenase</fullName>
            <shortName evidence="19">HDH</shortName>
            <ecNumber evidence="19">1.1.1.23</ecNumber>
        </recommendedName>
    </domain>
</protein>
<keyword evidence="9" id="KW-0479">Metal-binding</keyword>
<dbReference type="PANTHER" id="PTHR21256">
    <property type="entry name" value="HISTIDINOL DEHYDROGENASE HDH"/>
    <property type="match status" value="1"/>
</dbReference>
<dbReference type="Proteomes" id="UP000077266">
    <property type="component" value="Unassembled WGS sequence"/>
</dbReference>
<dbReference type="GO" id="GO:0005524">
    <property type="term" value="F:ATP binding"/>
    <property type="evidence" value="ECO:0007669"/>
    <property type="project" value="UniProtKB-UniRule"/>
</dbReference>
<evidence type="ECO:0000256" key="8">
    <source>
        <dbReference type="ARBA" id="ARBA00022605"/>
    </source>
</evidence>
<comment type="pathway">
    <text evidence="5">Amino-acid biosynthesis; L-histidine biosynthesis; L-histidine from 5-phospho-alpha-D-ribose 1-diphosphate: step 3/9.</text>
</comment>
<keyword evidence="16 19" id="KW-0368">Histidine biosynthesis</keyword>
<comment type="catalytic activity">
    <reaction evidence="18 19">
        <text>L-histidinol + 2 NAD(+) + H2O = L-histidine + 2 NADH + 3 H(+)</text>
        <dbReference type="Rhea" id="RHEA:20641"/>
        <dbReference type="ChEBI" id="CHEBI:15377"/>
        <dbReference type="ChEBI" id="CHEBI:15378"/>
        <dbReference type="ChEBI" id="CHEBI:57540"/>
        <dbReference type="ChEBI" id="CHEBI:57595"/>
        <dbReference type="ChEBI" id="CHEBI:57699"/>
        <dbReference type="ChEBI" id="CHEBI:57945"/>
        <dbReference type="EC" id="1.1.1.23"/>
    </reaction>
</comment>
<dbReference type="SUPFAM" id="SSF53720">
    <property type="entry name" value="ALDH-like"/>
    <property type="match status" value="1"/>
</dbReference>
<evidence type="ECO:0000256" key="11">
    <source>
        <dbReference type="ARBA" id="ARBA00022801"/>
    </source>
</evidence>
<evidence type="ECO:0000313" key="23">
    <source>
        <dbReference type="Proteomes" id="UP000077266"/>
    </source>
</evidence>
<dbReference type="EMBL" id="KV425882">
    <property type="protein sequence ID" value="KZW04252.1"/>
    <property type="molecule type" value="Genomic_DNA"/>
</dbReference>
<evidence type="ECO:0000256" key="9">
    <source>
        <dbReference type="ARBA" id="ARBA00022723"/>
    </source>
</evidence>
<comment type="pathway">
    <text evidence="4">Amino-acid biosynthesis; L-histidine biosynthesis; L-histidine from 5-phospho-alpha-D-ribose 1-diphosphate: step 9/9.</text>
</comment>
<dbReference type="Pfam" id="PF01502">
    <property type="entry name" value="PRA-CH"/>
    <property type="match status" value="1"/>
</dbReference>
<evidence type="ECO:0000256" key="16">
    <source>
        <dbReference type="ARBA" id="ARBA00023102"/>
    </source>
</evidence>
<dbReference type="EC" id="3.6.1.31" evidence="19"/>
<dbReference type="UniPathway" id="UPA00031">
    <property type="reaction ID" value="UER00007"/>
</dbReference>
<evidence type="ECO:0000256" key="13">
    <source>
        <dbReference type="ARBA" id="ARBA00022840"/>
    </source>
</evidence>
<evidence type="ECO:0000256" key="20">
    <source>
        <dbReference type="SAM" id="MobiDB-lite"/>
    </source>
</evidence>
<dbReference type="Pfam" id="PF01503">
    <property type="entry name" value="PRA-PH"/>
    <property type="match status" value="1"/>
</dbReference>
<dbReference type="NCBIfam" id="TIGR03188">
    <property type="entry name" value="histidine_hisI"/>
    <property type="match status" value="1"/>
</dbReference>
<keyword evidence="11 19" id="KW-0378">Hydrolase</keyword>
<evidence type="ECO:0000256" key="6">
    <source>
        <dbReference type="ARBA" id="ARBA00005204"/>
    </source>
</evidence>
<evidence type="ECO:0000256" key="12">
    <source>
        <dbReference type="ARBA" id="ARBA00022833"/>
    </source>
</evidence>
<dbReference type="GO" id="GO:0004636">
    <property type="term" value="F:phosphoribosyl-ATP diphosphatase activity"/>
    <property type="evidence" value="ECO:0007669"/>
    <property type="project" value="UniProtKB-UniRule"/>
</dbReference>
<dbReference type="PRINTS" id="PR00083">
    <property type="entry name" value="HOLDHDRGNASE"/>
</dbReference>
<dbReference type="Pfam" id="PF00815">
    <property type="entry name" value="Histidinol_dh"/>
    <property type="match status" value="1"/>
</dbReference>
<evidence type="ECO:0000256" key="2">
    <source>
        <dbReference type="ARBA" id="ARBA00001460"/>
    </source>
</evidence>
<dbReference type="InParanoid" id="A0A165QYS2"/>
<comment type="cofactor">
    <cofactor evidence="3">
        <name>Zn(2+)</name>
        <dbReference type="ChEBI" id="CHEBI:29105"/>
    </cofactor>
</comment>
<evidence type="ECO:0000256" key="18">
    <source>
        <dbReference type="ARBA" id="ARBA00049489"/>
    </source>
</evidence>
<dbReference type="EC" id="3.5.4.19" evidence="19"/>
<dbReference type="FunFam" id="3.40.50.1980:FF:000001">
    <property type="entry name" value="Histidinol dehydrogenase"/>
    <property type="match status" value="1"/>
</dbReference>
<name>A0A165QYS2_EXIGL</name>
<dbReference type="InterPro" id="IPR016161">
    <property type="entry name" value="Ald_DH/histidinol_DH"/>
</dbReference>
<dbReference type="InterPro" id="IPR008179">
    <property type="entry name" value="HisE"/>
</dbReference>
<keyword evidence="14 19" id="KW-0560">Oxidoreductase</keyword>
<dbReference type="PANTHER" id="PTHR21256:SF2">
    <property type="entry name" value="HISTIDINE BIOSYNTHESIS TRIFUNCTIONAL PROTEIN"/>
    <property type="match status" value="1"/>
</dbReference>
<dbReference type="InterPro" id="IPR016298">
    <property type="entry name" value="Histidine_synth_trifunct"/>
</dbReference>
<comment type="similarity">
    <text evidence="7 19">In the C-terminal section; belongs to the histidinol dehydrogenase family.</text>
</comment>
<dbReference type="HAMAP" id="MF_01024">
    <property type="entry name" value="HisD"/>
    <property type="match status" value="1"/>
</dbReference>
<evidence type="ECO:0000256" key="17">
    <source>
        <dbReference type="ARBA" id="ARBA00023268"/>
    </source>
</evidence>
<dbReference type="InterPro" id="IPR038019">
    <property type="entry name" value="PRib_AMP_CycHydrolase_sf"/>
</dbReference>
<organism evidence="22 23">
    <name type="scientific">Exidia glandulosa HHB12029</name>
    <dbReference type="NCBI Taxonomy" id="1314781"/>
    <lineage>
        <taxon>Eukaryota</taxon>
        <taxon>Fungi</taxon>
        <taxon>Dikarya</taxon>
        <taxon>Basidiomycota</taxon>
        <taxon>Agaricomycotina</taxon>
        <taxon>Agaricomycetes</taxon>
        <taxon>Auriculariales</taxon>
        <taxon>Exidiaceae</taxon>
        <taxon>Exidia</taxon>
    </lineage>
</organism>
<evidence type="ECO:0000259" key="21">
    <source>
        <dbReference type="Pfam" id="PF01502"/>
    </source>
</evidence>
<dbReference type="FunFam" id="3.10.20.810:FF:000002">
    <property type="entry name" value="Histidine biosynthesis trifunctional protein"/>
    <property type="match status" value="1"/>
</dbReference>
<evidence type="ECO:0000256" key="3">
    <source>
        <dbReference type="ARBA" id="ARBA00001947"/>
    </source>
</evidence>
<dbReference type="GO" id="GO:0004635">
    <property type="term" value="F:phosphoribosyl-AMP cyclohydrolase activity"/>
    <property type="evidence" value="ECO:0007669"/>
    <property type="project" value="UniProtKB-UniRule"/>
</dbReference>
<evidence type="ECO:0000256" key="14">
    <source>
        <dbReference type="ARBA" id="ARBA00023002"/>
    </source>
</evidence>
<dbReference type="OrthoDB" id="1703565at2759"/>
<keyword evidence="10 19" id="KW-0547">Nucleotide-binding</keyword>
<dbReference type="GO" id="GO:0005829">
    <property type="term" value="C:cytosol"/>
    <property type="evidence" value="ECO:0007669"/>
    <property type="project" value="TreeGrafter"/>
</dbReference>
<evidence type="ECO:0000256" key="10">
    <source>
        <dbReference type="ARBA" id="ARBA00022741"/>
    </source>
</evidence>
<dbReference type="GO" id="GO:0051287">
    <property type="term" value="F:NAD binding"/>
    <property type="evidence" value="ECO:0007669"/>
    <property type="project" value="UniProtKB-UniRule"/>
</dbReference>
<evidence type="ECO:0000256" key="5">
    <source>
        <dbReference type="ARBA" id="ARBA00005169"/>
    </source>
</evidence>
<dbReference type="AlphaFoldDB" id="A0A165QYS2"/>
<comment type="pathway">
    <text evidence="6">Amino-acid biosynthesis; L-histidine biosynthesis; L-histidine from 5-phospho-alpha-D-ribose 1-diphosphate: step 2/9.</text>
</comment>
<dbReference type="CDD" id="cd06572">
    <property type="entry name" value="Histidinol_dh"/>
    <property type="match status" value="1"/>
</dbReference>
<dbReference type="PIRSF" id="PIRSF001257">
    <property type="entry name" value="His_trifunctional"/>
    <property type="match status" value="1"/>
</dbReference>
<keyword evidence="13 19" id="KW-0067">ATP-binding</keyword>
<dbReference type="PROSITE" id="PS00611">
    <property type="entry name" value="HISOL_DEHYDROGENASE"/>
    <property type="match status" value="1"/>
</dbReference>
<sequence length="853" mass="90636">MSFLPVVDDQVHPQLRAALGRIGPVLVRAEDAVAHTRSLPSYFLSADAAAQPDTVIDWLDQGAEKVVVSPTFANALVTSGIAKHRLIVSLDWAAALTADELPSGSDILLQCGERLDTDAVAKLAKELSGTTLYLSYSGPFDLLTVQRLQQCSVVPLIPTSALTLEPTSEAQLNVADIFLLPITSDRRDGLFATVVSSFLQGGKSLGLVYSSRESVAEAIATGRGVYQSRKHGLWRKGETSGDVQDVISVRLDCDADALEFSVVQHGAGFCHLGTPSCFGDLRGLAALEKTLQSRLRSAPEGSYTRRLFNDNALLQAKIMEEASELCAAESKDDVAFEAADLLYFALTRCVAKGVSLSDIEHSLDGKAKRVTRRPGHAKPQFLPPVPGPESDVPPPLPPKDTVQPPAATTTVDDKIRMRTAVLAQVSPEERLALLRRPVLRSDEMIAKVRPIVDDVRKRGDAALLELTAKFDKATLASPVLLPPFTDAEALLDPAVKAAIDAAYANIRTFHAAQVDGKTLVVETMPGVVCSRFARPVARVGLYVPGGTAVLPSTALMLGIPAQVAGCKEIVLATPPRADGSVVPEVLYVAHLVGASAVLRAGGAQAVAAMAYGTQTVPKVDKIFGPGNQWVTAAKMLVQNDTDALVSIDMPAGPSEVLVIADHTADARFVAADLLSQAEHGVDSQVVLVAVSLSDEQVAAIEEQVDIQAHALSRVDIMRESVSKSLIVRVTSVSEALEFSNDYAPEHLIMHLENAQEAVTLVQNAGSVFVGPYTPESCGDYASGTNHTLPTNGYARQFSGVNTLSFQKHITSQEISRDGLQGLGPIVVTLADCEGLDAHANAVRIRLKAMAESS</sequence>
<feature type="domain" description="Phosphoribosyl-AMP cyclohydrolase" evidence="21">
    <location>
        <begin position="207"/>
        <end position="278"/>
    </location>
</feature>
<dbReference type="EC" id="1.1.1.23" evidence="19"/>
<proteinExistence type="inferred from homology"/>
<keyword evidence="17" id="KW-0511">Multifunctional enzyme</keyword>
<dbReference type="GO" id="GO:0004399">
    <property type="term" value="F:histidinol dehydrogenase activity"/>
    <property type="evidence" value="ECO:0007669"/>
    <property type="project" value="UniProtKB-UniRule"/>
</dbReference>
<dbReference type="NCBIfam" id="TIGR00069">
    <property type="entry name" value="hisD"/>
    <property type="match status" value="1"/>
</dbReference>
<dbReference type="FunFam" id="1.20.5.1300:FF:000002">
    <property type="entry name" value="Histidinol dehydrogenase, chloroplastic"/>
    <property type="match status" value="1"/>
</dbReference>
<dbReference type="InterPro" id="IPR002496">
    <property type="entry name" value="PRib_AMP_CycHydrolase_dom"/>
</dbReference>
<dbReference type="FunFam" id="3.40.50.1980:FF:000050">
    <property type="entry name" value="Histidine biosynthesis trifunctional protein"/>
    <property type="match status" value="1"/>
</dbReference>
<dbReference type="CDD" id="cd11546">
    <property type="entry name" value="NTP-PPase_His4"/>
    <property type="match status" value="1"/>
</dbReference>
<dbReference type="FunFam" id="1.10.287.1080:FF:000002">
    <property type="entry name" value="Histidine biosynthesis bifunctional protein HisIE"/>
    <property type="match status" value="1"/>
</dbReference>
<evidence type="ECO:0000256" key="1">
    <source>
        <dbReference type="ARBA" id="ARBA00000024"/>
    </source>
</evidence>
<gene>
    <name evidence="22" type="ORF">EXIGLDRAFT_600098</name>
</gene>
<feature type="compositionally biased region" description="Pro residues" evidence="20">
    <location>
        <begin position="381"/>
        <end position="398"/>
    </location>
</feature>
<evidence type="ECO:0000256" key="4">
    <source>
        <dbReference type="ARBA" id="ARBA00004940"/>
    </source>
</evidence>